<dbReference type="PANTHER" id="PTHR43072">
    <property type="entry name" value="N-ACETYLTRANSFERASE"/>
    <property type="match status" value="1"/>
</dbReference>
<dbReference type="PANTHER" id="PTHR43072:SF60">
    <property type="entry name" value="L-2,4-DIAMINOBUTYRIC ACID ACETYLTRANSFERASE"/>
    <property type="match status" value="1"/>
</dbReference>
<dbReference type="EMBL" id="PXZH01000004">
    <property type="protein sequence ID" value="RST88933.1"/>
    <property type="molecule type" value="Genomic_DNA"/>
</dbReference>
<dbReference type="CDD" id="cd04301">
    <property type="entry name" value="NAT_SF"/>
    <property type="match status" value="1"/>
</dbReference>
<keyword evidence="3" id="KW-1185">Reference proteome</keyword>
<gene>
    <name evidence="2" type="ORF">C7P63_07780</name>
</gene>
<dbReference type="Proteomes" id="UP000277864">
    <property type="component" value="Unassembled WGS sequence"/>
</dbReference>
<proteinExistence type="predicted"/>
<dbReference type="InterPro" id="IPR000182">
    <property type="entry name" value="GNAT_dom"/>
</dbReference>
<protein>
    <submittedName>
        <fullName evidence="2">GNAT family N-acetyltransferase</fullName>
    </submittedName>
</protein>
<organism evidence="2 3">
    <name type="scientific">Vagococcus humatus</name>
    <dbReference type="NCBI Taxonomy" id="1889241"/>
    <lineage>
        <taxon>Bacteria</taxon>
        <taxon>Bacillati</taxon>
        <taxon>Bacillota</taxon>
        <taxon>Bacilli</taxon>
        <taxon>Lactobacillales</taxon>
        <taxon>Enterococcaceae</taxon>
        <taxon>Vagococcus</taxon>
    </lineage>
</organism>
<dbReference type="OrthoDB" id="948250at2"/>
<dbReference type="InterPro" id="IPR016181">
    <property type="entry name" value="Acyl_CoA_acyltransferase"/>
</dbReference>
<feature type="domain" description="N-acetyltransferase" evidence="1">
    <location>
        <begin position="3"/>
        <end position="170"/>
    </location>
</feature>
<dbReference type="GO" id="GO:0016747">
    <property type="term" value="F:acyltransferase activity, transferring groups other than amino-acyl groups"/>
    <property type="evidence" value="ECO:0007669"/>
    <property type="project" value="InterPro"/>
</dbReference>
<keyword evidence="2" id="KW-0808">Transferase</keyword>
<reference evidence="2 3" key="1">
    <citation type="submission" date="2018-03" db="EMBL/GenBank/DDBJ databases">
        <authorList>
            <person name="Gulvik C.A."/>
        </authorList>
    </citation>
    <scope>NUCLEOTIDE SEQUENCE [LARGE SCALE GENOMIC DNA]</scope>
    <source>
        <strain evidence="2 3">JCM 31581</strain>
    </source>
</reference>
<dbReference type="SUPFAM" id="SSF55729">
    <property type="entry name" value="Acyl-CoA N-acyltransferases (Nat)"/>
    <property type="match status" value="1"/>
</dbReference>
<dbReference type="AlphaFoldDB" id="A0A429Z5G3"/>
<name>A0A429Z5G3_9ENTE</name>
<dbReference type="Gene3D" id="3.40.630.30">
    <property type="match status" value="1"/>
</dbReference>
<dbReference type="RefSeq" id="WP_125943611.1">
    <property type="nucleotide sequence ID" value="NZ_PXZH01000004.1"/>
</dbReference>
<dbReference type="Pfam" id="PF00583">
    <property type="entry name" value="Acetyltransf_1"/>
    <property type="match status" value="1"/>
</dbReference>
<accession>A0A429Z5G3</accession>
<dbReference type="PROSITE" id="PS51186">
    <property type="entry name" value="GNAT"/>
    <property type="match status" value="1"/>
</dbReference>
<evidence type="ECO:0000259" key="1">
    <source>
        <dbReference type="PROSITE" id="PS51186"/>
    </source>
</evidence>
<evidence type="ECO:0000313" key="3">
    <source>
        <dbReference type="Proteomes" id="UP000277864"/>
    </source>
</evidence>
<evidence type="ECO:0000313" key="2">
    <source>
        <dbReference type="EMBL" id="RST88933.1"/>
    </source>
</evidence>
<comment type="caution">
    <text evidence="2">The sequence shown here is derived from an EMBL/GenBank/DDBJ whole genome shotgun (WGS) entry which is preliminary data.</text>
</comment>
<sequence length="170" mass="19172">MDVIIREVGSQDASQLLTVLKQMDQESDYMILDEHIYERTTDQLTHYLTQLITSSHYLLLVACYQDQLIGVASVKGFDEPALAHIGEVGIGLLAEFQHMGLGTALLEEVLIWAEEMGTIKRLELRVHVDNLPAIKLYQKIGFKSEARLTYGMGMKNGKLADVWQMSYLLA</sequence>